<evidence type="ECO:0000259" key="5">
    <source>
        <dbReference type="Pfam" id="PF01764"/>
    </source>
</evidence>
<evidence type="ECO:0000256" key="1">
    <source>
        <dbReference type="ARBA" id="ARBA00022729"/>
    </source>
</evidence>
<evidence type="ECO:0000313" key="7">
    <source>
        <dbReference type="EMBL" id="SET22727.1"/>
    </source>
</evidence>
<protein>
    <submittedName>
        <fullName evidence="7">Lipase (Class 3)</fullName>
    </submittedName>
</protein>
<feature type="compositionally biased region" description="Polar residues" evidence="4">
    <location>
        <begin position="1"/>
        <end position="12"/>
    </location>
</feature>
<dbReference type="EMBL" id="FOIA01000016">
    <property type="protein sequence ID" value="SET22727.1"/>
    <property type="molecule type" value="Genomic_DNA"/>
</dbReference>
<dbReference type="SUPFAM" id="SSF51120">
    <property type="entry name" value="beta-Roll"/>
    <property type="match status" value="2"/>
</dbReference>
<dbReference type="GO" id="GO:0007154">
    <property type="term" value="P:cell communication"/>
    <property type="evidence" value="ECO:0007669"/>
    <property type="project" value="InterPro"/>
</dbReference>
<feature type="domain" description="Fungal lipase-type" evidence="5">
    <location>
        <begin position="385"/>
        <end position="500"/>
    </location>
</feature>
<keyword evidence="1" id="KW-0732">Signal</keyword>
<dbReference type="SUPFAM" id="SSF53474">
    <property type="entry name" value="alpha/beta-Hydrolases"/>
    <property type="match status" value="1"/>
</dbReference>
<dbReference type="GO" id="GO:0016020">
    <property type="term" value="C:membrane"/>
    <property type="evidence" value="ECO:0007669"/>
    <property type="project" value="InterPro"/>
</dbReference>
<gene>
    <name evidence="7" type="ORF">SAMN05216326_11621</name>
</gene>
<dbReference type="InterPro" id="IPR011049">
    <property type="entry name" value="Serralysin-like_metalloprot_C"/>
</dbReference>
<dbReference type="Proteomes" id="UP000199345">
    <property type="component" value="Unassembled WGS sequence"/>
</dbReference>
<dbReference type="InterPro" id="IPR038081">
    <property type="entry name" value="CalX-like_sf"/>
</dbReference>
<sequence length="1306" mass="138168">MAIIEGTNSSYEEITGTAGDDTIDHKNGGALIDGGGGTDTIVYFANSEDFSMVDLSGILRIQPKGGSVNGDFGSFYSGVVELRNVEKAQFLDKTITLPPPSSNNIIKGRNSNYEEITGTAGDDAIDHKNGGALIDGGGGTDTIVYFANSEDFSMVDLSGILRIQPKGGSVNGDFGSFYSGTVELRNVEKVQFLDKTIELAGPTTGTWAIDPENTVVYETSGILNFTITRPDNRIGSEETVYISTTQVHGSTNQGDYTGLLNQPYTFGVGEKVSAPIPVTLLSDSINESEEKFGLIVQGDPTQPPSEYLASTTFTIQDGQVLVDLEKPSESELEYFARILAYDDRLATLDKWASIQVPFGYIIDEVFNQGTFQAVGLISESKAPILAIRGTGSAFDWLANFDINGVGYQEFIDAWNNKNLGLNNSKGIEAWLKENPDPSITGHSQAGAQAQLLAAEATSDGISLGKIVTFNSPGIAEQFVTKFNPAFVDSVKHWITSGDLVQLAGDDYIPGDIFRYNFDTILNYGNTEIPNYFSQVLTAHTNHWSNGVLYSNPDLAGVAPANDYRDFTGSLTFSGFSSPSFSYLYSGGKFDTDYFSFLLATSLLTSTAGIAAGVTWPPAAKLGPYVADALMDRQSAEDARTDIGVFLKILSEIHGFGVKIQGFLVAIKDTVVEAVKTASTWVKDVLINWTADTWEGIARFSAEIWQTTRELATEAWLAISEWSTSQWENVKDWTAGAWQKTLDFSTKIWTATKTGSKAFFDSIVNLGSQVLEATVAGIDAVTDAAGKVSAATVNTWNSLKDSSIGWNFLSKNKDATVVLPESNVNENASLLVSNSLKEADLTESLESKDQAAIFFGNGQGEIFHGGNNDDLFIGGTGRDTYNLWQAQEAILAQGSDIIAGTAEDLDGDTVYGFAEDDAIFVADAFFTLNNLEVTPGSAILNVDTDQDGVSNFTLTLKGEYDLDKFAVEPQETGTVIRYDVLQQPDDDNNDSPDPDANIVIAQRGVVSSAAGNDTYVLSSAVVDDNARITISDNQGANTVQLFEGLRIDNSIIASDTARFDLSNGAQITILGASSFHYETSGDPLAGTTGDIHDYPNFVVNILGSSVPPAGTTNSGDAITINADGTASAGTSGSTGGGTAGPNDDILIAQRGVVSKAAGDDTYVLSLSTVDDNAKITISDSQGANTVQLFEGLSIASSIVASDTALLTLTNGAEITVLSASSFTYETGGNPLAGTSGQTNGYTNFVAGILGTTVPNTGEAPANGGAVTIDAVASFNSVFSALSNQVVDDGAIELIPGAAGVVVSEIIL</sequence>
<dbReference type="RefSeq" id="WP_090658678.1">
    <property type="nucleotide sequence ID" value="NZ_FOIA01000016.1"/>
</dbReference>
<evidence type="ECO:0000256" key="4">
    <source>
        <dbReference type="SAM" id="MobiDB-lite"/>
    </source>
</evidence>
<name>A0A1I0CSP2_9PROT</name>
<feature type="domain" description="Calx-beta" evidence="6">
    <location>
        <begin position="208"/>
        <end position="317"/>
    </location>
</feature>
<evidence type="ECO:0000256" key="2">
    <source>
        <dbReference type="ARBA" id="ARBA00022737"/>
    </source>
</evidence>
<accession>A0A1I0CSP2</accession>
<keyword evidence="8" id="KW-1185">Reference proteome</keyword>
<dbReference type="InterPro" id="IPR002921">
    <property type="entry name" value="Fungal_lipase-type"/>
</dbReference>
<dbReference type="Pfam" id="PF03160">
    <property type="entry name" value="Calx-beta"/>
    <property type="match status" value="1"/>
</dbReference>
<dbReference type="Gene3D" id="2.60.40.2030">
    <property type="match status" value="1"/>
</dbReference>
<dbReference type="Pfam" id="PF01764">
    <property type="entry name" value="Lipase_3"/>
    <property type="match status" value="1"/>
</dbReference>
<dbReference type="Gene3D" id="3.40.50.1820">
    <property type="entry name" value="alpha/beta hydrolase"/>
    <property type="match status" value="1"/>
</dbReference>
<dbReference type="InterPro" id="IPR003644">
    <property type="entry name" value="Calx_beta"/>
</dbReference>
<reference evidence="8" key="1">
    <citation type="submission" date="2016-10" db="EMBL/GenBank/DDBJ databases">
        <authorList>
            <person name="Varghese N."/>
            <person name="Submissions S."/>
        </authorList>
    </citation>
    <scope>NUCLEOTIDE SEQUENCE [LARGE SCALE GENOMIC DNA]</scope>
    <source>
        <strain evidence="8">Nm71</strain>
    </source>
</reference>
<dbReference type="InterPro" id="IPR029058">
    <property type="entry name" value="AB_hydrolase_fold"/>
</dbReference>
<organism evidence="7 8">
    <name type="scientific">Nitrosomonas marina</name>
    <dbReference type="NCBI Taxonomy" id="917"/>
    <lineage>
        <taxon>Bacteria</taxon>
        <taxon>Pseudomonadati</taxon>
        <taxon>Pseudomonadota</taxon>
        <taxon>Betaproteobacteria</taxon>
        <taxon>Nitrosomonadales</taxon>
        <taxon>Nitrosomonadaceae</taxon>
        <taxon>Nitrosomonas</taxon>
    </lineage>
</organism>
<dbReference type="SUPFAM" id="SSF141072">
    <property type="entry name" value="CalX-like"/>
    <property type="match status" value="1"/>
</dbReference>
<evidence type="ECO:0000313" key="8">
    <source>
        <dbReference type="Proteomes" id="UP000199345"/>
    </source>
</evidence>
<proteinExistence type="predicted"/>
<dbReference type="OrthoDB" id="8479154at2"/>
<evidence type="ECO:0000259" key="6">
    <source>
        <dbReference type="Pfam" id="PF03160"/>
    </source>
</evidence>
<keyword evidence="3" id="KW-0106">Calcium</keyword>
<evidence type="ECO:0000256" key="3">
    <source>
        <dbReference type="ARBA" id="ARBA00022837"/>
    </source>
</evidence>
<keyword evidence="2" id="KW-0677">Repeat</keyword>
<feature type="region of interest" description="Disordered" evidence="4">
    <location>
        <begin position="1"/>
        <end position="20"/>
    </location>
</feature>
<dbReference type="GO" id="GO:0006629">
    <property type="term" value="P:lipid metabolic process"/>
    <property type="evidence" value="ECO:0007669"/>
    <property type="project" value="InterPro"/>
</dbReference>